<keyword evidence="3" id="KW-1185">Reference proteome</keyword>
<evidence type="ECO:0000313" key="3">
    <source>
        <dbReference type="Proteomes" id="UP000299102"/>
    </source>
</evidence>
<comment type="caution">
    <text evidence="2">The sequence shown here is derived from an EMBL/GenBank/DDBJ whole genome shotgun (WGS) entry which is preliminary data.</text>
</comment>
<evidence type="ECO:0000256" key="1">
    <source>
        <dbReference type="SAM" id="MobiDB-lite"/>
    </source>
</evidence>
<feature type="compositionally biased region" description="Basic and acidic residues" evidence="1">
    <location>
        <begin position="51"/>
        <end position="62"/>
    </location>
</feature>
<sequence length="130" mass="15033">MQALLLGINNKPTRSYNSYANNLVNRRWNITASFPRKRSLVSARKRQHSHAFRESRTSERFAERRRRRTRPAGTSRRVYLARLKTLIVDSVRTSAAPAVRRRRAACGRPHTKITSHLPLFGWTYLSAGCN</sequence>
<evidence type="ECO:0000313" key="2">
    <source>
        <dbReference type="EMBL" id="GBP05134.1"/>
    </source>
</evidence>
<dbReference type="Proteomes" id="UP000299102">
    <property type="component" value="Unassembled WGS sequence"/>
</dbReference>
<feature type="region of interest" description="Disordered" evidence="1">
    <location>
        <begin position="42"/>
        <end position="74"/>
    </location>
</feature>
<reference evidence="2 3" key="1">
    <citation type="journal article" date="2019" name="Commun. Biol.">
        <title>The bagworm genome reveals a unique fibroin gene that provides high tensile strength.</title>
        <authorList>
            <person name="Kono N."/>
            <person name="Nakamura H."/>
            <person name="Ohtoshi R."/>
            <person name="Tomita M."/>
            <person name="Numata K."/>
            <person name="Arakawa K."/>
        </authorList>
    </citation>
    <scope>NUCLEOTIDE SEQUENCE [LARGE SCALE GENOMIC DNA]</scope>
</reference>
<name>A0A4C1ST70_EUMVA</name>
<dbReference type="EMBL" id="BGZK01003863">
    <property type="protein sequence ID" value="GBP05134.1"/>
    <property type="molecule type" value="Genomic_DNA"/>
</dbReference>
<protein>
    <submittedName>
        <fullName evidence="2">Uncharacterized protein</fullName>
    </submittedName>
</protein>
<gene>
    <name evidence="2" type="ORF">EVAR_71260_1</name>
</gene>
<accession>A0A4C1ST70</accession>
<dbReference type="AlphaFoldDB" id="A0A4C1ST70"/>
<proteinExistence type="predicted"/>
<organism evidence="2 3">
    <name type="scientific">Eumeta variegata</name>
    <name type="common">Bagworm moth</name>
    <name type="synonym">Eumeta japonica</name>
    <dbReference type="NCBI Taxonomy" id="151549"/>
    <lineage>
        <taxon>Eukaryota</taxon>
        <taxon>Metazoa</taxon>
        <taxon>Ecdysozoa</taxon>
        <taxon>Arthropoda</taxon>
        <taxon>Hexapoda</taxon>
        <taxon>Insecta</taxon>
        <taxon>Pterygota</taxon>
        <taxon>Neoptera</taxon>
        <taxon>Endopterygota</taxon>
        <taxon>Lepidoptera</taxon>
        <taxon>Glossata</taxon>
        <taxon>Ditrysia</taxon>
        <taxon>Tineoidea</taxon>
        <taxon>Psychidae</taxon>
        <taxon>Oiketicinae</taxon>
        <taxon>Eumeta</taxon>
    </lineage>
</organism>